<reference evidence="2 3" key="1">
    <citation type="submission" date="2018-06" db="EMBL/GenBank/DDBJ databases">
        <authorList>
            <consortium name="Pathogen Informatics"/>
            <person name="Doyle S."/>
        </authorList>
    </citation>
    <scope>NUCLEOTIDE SEQUENCE [LARGE SCALE GENOMIC DNA]</scope>
    <source>
        <strain evidence="2 3">NCTC13102</strain>
    </source>
</reference>
<dbReference type="RefSeq" id="WP_181461894.1">
    <property type="nucleotide sequence ID" value="NZ_UAWL01000020.1"/>
</dbReference>
<proteinExistence type="predicted"/>
<accession>A0A2X3EIL2</accession>
<keyword evidence="1" id="KW-0472">Membrane</keyword>
<gene>
    <name evidence="2" type="ORF">NCTC13102_02101</name>
</gene>
<dbReference type="AlphaFoldDB" id="A0A2X3EIL2"/>
<evidence type="ECO:0000313" key="3">
    <source>
        <dbReference type="Proteomes" id="UP000250166"/>
    </source>
</evidence>
<dbReference type="EMBL" id="UAWL01000020">
    <property type="protein sequence ID" value="SQC36291.1"/>
    <property type="molecule type" value="Genomic_DNA"/>
</dbReference>
<feature type="transmembrane region" description="Helical" evidence="1">
    <location>
        <begin position="6"/>
        <end position="30"/>
    </location>
</feature>
<dbReference type="Proteomes" id="UP000250166">
    <property type="component" value="Unassembled WGS sequence"/>
</dbReference>
<protein>
    <submittedName>
        <fullName evidence="2">Uncharacterized protein</fullName>
    </submittedName>
</protein>
<keyword evidence="1" id="KW-1133">Transmembrane helix</keyword>
<keyword evidence="1" id="KW-0812">Transmembrane</keyword>
<evidence type="ECO:0000313" key="2">
    <source>
        <dbReference type="EMBL" id="SQC36291.1"/>
    </source>
</evidence>
<name>A0A2X3EIL2_9HELI</name>
<organism evidence="2 3">
    <name type="scientific">Helicobacter fennelliae</name>
    <dbReference type="NCBI Taxonomy" id="215"/>
    <lineage>
        <taxon>Bacteria</taxon>
        <taxon>Pseudomonadati</taxon>
        <taxon>Campylobacterota</taxon>
        <taxon>Epsilonproteobacteria</taxon>
        <taxon>Campylobacterales</taxon>
        <taxon>Helicobacteraceae</taxon>
        <taxon>Helicobacter</taxon>
    </lineage>
</organism>
<evidence type="ECO:0000256" key="1">
    <source>
        <dbReference type="SAM" id="Phobius"/>
    </source>
</evidence>
<sequence>MWFLDVSVSGVALIMGICVAFTFIAFFTIYDMEEIANRRKKIAGLYFS</sequence>